<dbReference type="SMART" id="SM00345">
    <property type="entry name" value="HTH_GNTR"/>
    <property type="match status" value="1"/>
</dbReference>
<evidence type="ECO:0000256" key="3">
    <source>
        <dbReference type="ARBA" id="ARBA00023163"/>
    </source>
</evidence>
<gene>
    <name evidence="5" type="ORF">FHS32_006580</name>
</gene>
<dbReference type="SUPFAM" id="SSF46785">
    <property type="entry name" value="Winged helix' DNA-binding domain"/>
    <property type="match status" value="1"/>
</dbReference>
<dbReference type="AlphaFoldDB" id="A0A7W8BUD1"/>
<dbReference type="EMBL" id="JACHJE010000022">
    <property type="protein sequence ID" value="MBB5129786.1"/>
    <property type="molecule type" value="Genomic_DNA"/>
</dbReference>
<dbReference type="GO" id="GO:0003677">
    <property type="term" value="F:DNA binding"/>
    <property type="evidence" value="ECO:0007669"/>
    <property type="project" value="UniProtKB-KW"/>
</dbReference>
<evidence type="ECO:0000256" key="1">
    <source>
        <dbReference type="ARBA" id="ARBA00023015"/>
    </source>
</evidence>
<keyword evidence="3" id="KW-0804">Transcription</keyword>
<keyword evidence="1" id="KW-0805">Transcription regulation</keyword>
<evidence type="ECO:0000259" key="4">
    <source>
        <dbReference type="PROSITE" id="PS50949"/>
    </source>
</evidence>
<dbReference type="CDD" id="cd07377">
    <property type="entry name" value="WHTH_GntR"/>
    <property type="match status" value="1"/>
</dbReference>
<dbReference type="InterPro" id="IPR011663">
    <property type="entry name" value="UTRA"/>
</dbReference>
<reference evidence="5 6" key="1">
    <citation type="submission" date="2020-08" db="EMBL/GenBank/DDBJ databases">
        <title>Genomic Encyclopedia of Type Strains, Phase III (KMG-III): the genomes of soil and plant-associated and newly described type strains.</title>
        <authorList>
            <person name="Whitman W."/>
        </authorList>
    </citation>
    <scope>NUCLEOTIDE SEQUENCE [LARGE SCALE GENOMIC DNA]</scope>
    <source>
        <strain evidence="5 6">CECT 3226</strain>
    </source>
</reference>
<accession>A0A7W8BUD1</accession>
<dbReference type="InterPro" id="IPR000524">
    <property type="entry name" value="Tscrpt_reg_HTH_GntR"/>
</dbReference>
<name>A0A7W8BUD1_9ACTN</name>
<evidence type="ECO:0000313" key="6">
    <source>
        <dbReference type="Proteomes" id="UP000568022"/>
    </source>
</evidence>
<proteinExistence type="predicted"/>
<dbReference type="InterPro" id="IPR036388">
    <property type="entry name" value="WH-like_DNA-bd_sf"/>
</dbReference>
<sequence length="246" mass="26853">MAKKDEKAGFADIAAHYRRLIDDGTLRPGDPMPSMTKVGEKFGVTVTTVNRAYRILKAEGLTLAKPGVGTVVASRPKVAHTGAARLRRIARSGKLYAAGETSTNHTAAVRSCADADIADQLGIELHDEVVLRTRVFLRDGVPTVVALSAIHIRALQAVPELLQDEPFGRFWQQIYTERTGREVTRLPERRGARLAARSELDALDVVAPPSAAVPVLVLMSAFHDDEGPLEVWEDVYAPGVWQIEDQ</sequence>
<dbReference type="Gene3D" id="3.40.1410.10">
    <property type="entry name" value="Chorismate lyase-like"/>
    <property type="match status" value="1"/>
</dbReference>
<evidence type="ECO:0000313" key="5">
    <source>
        <dbReference type="EMBL" id="MBB5129786.1"/>
    </source>
</evidence>
<dbReference type="InterPro" id="IPR050679">
    <property type="entry name" value="Bact_HTH_transcr_reg"/>
</dbReference>
<dbReference type="Gene3D" id="1.10.10.10">
    <property type="entry name" value="Winged helix-like DNA-binding domain superfamily/Winged helix DNA-binding domain"/>
    <property type="match status" value="1"/>
</dbReference>
<dbReference type="InterPro" id="IPR028978">
    <property type="entry name" value="Chorismate_lyase_/UTRA_dom_sf"/>
</dbReference>
<dbReference type="Proteomes" id="UP000568022">
    <property type="component" value="Unassembled WGS sequence"/>
</dbReference>
<protein>
    <submittedName>
        <fullName evidence="5">GntR family transcriptional regulator</fullName>
    </submittedName>
</protein>
<evidence type="ECO:0000256" key="2">
    <source>
        <dbReference type="ARBA" id="ARBA00023125"/>
    </source>
</evidence>
<organism evidence="5 6">
    <name type="scientific">Streptomyces griseoloalbus</name>
    <dbReference type="NCBI Taxonomy" id="67303"/>
    <lineage>
        <taxon>Bacteria</taxon>
        <taxon>Bacillati</taxon>
        <taxon>Actinomycetota</taxon>
        <taxon>Actinomycetes</taxon>
        <taxon>Kitasatosporales</taxon>
        <taxon>Streptomycetaceae</taxon>
        <taxon>Streptomyces</taxon>
    </lineage>
</organism>
<comment type="caution">
    <text evidence="5">The sequence shown here is derived from an EMBL/GenBank/DDBJ whole genome shotgun (WGS) entry which is preliminary data.</text>
</comment>
<feature type="domain" description="HTH gntR-type" evidence="4">
    <location>
        <begin position="7"/>
        <end position="75"/>
    </location>
</feature>
<dbReference type="PANTHER" id="PTHR44846">
    <property type="entry name" value="MANNOSYL-D-GLYCERATE TRANSPORT/METABOLISM SYSTEM REPRESSOR MNGR-RELATED"/>
    <property type="match status" value="1"/>
</dbReference>
<keyword evidence="2" id="KW-0238">DNA-binding</keyword>
<dbReference type="PANTHER" id="PTHR44846:SF17">
    <property type="entry name" value="GNTR-FAMILY TRANSCRIPTIONAL REGULATOR"/>
    <property type="match status" value="1"/>
</dbReference>
<dbReference type="InterPro" id="IPR036390">
    <property type="entry name" value="WH_DNA-bd_sf"/>
</dbReference>
<dbReference type="SUPFAM" id="SSF64288">
    <property type="entry name" value="Chorismate lyase-like"/>
    <property type="match status" value="1"/>
</dbReference>
<dbReference type="GO" id="GO:0003700">
    <property type="term" value="F:DNA-binding transcription factor activity"/>
    <property type="evidence" value="ECO:0007669"/>
    <property type="project" value="InterPro"/>
</dbReference>
<dbReference type="Pfam" id="PF07702">
    <property type="entry name" value="UTRA"/>
    <property type="match status" value="1"/>
</dbReference>
<dbReference type="GO" id="GO:0045892">
    <property type="term" value="P:negative regulation of DNA-templated transcription"/>
    <property type="evidence" value="ECO:0007669"/>
    <property type="project" value="TreeGrafter"/>
</dbReference>
<keyword evidence="6" id="KW-1185">Reference proteome</keyword>
<dbReference type="Pfam" id="PF00392">
    <property type="entry name" value="GntR"/>
    <property type="match status" value="1"/>
</dbReference>
<dbReference type="PROSITE" id="PS50949">
    <property type="entry name" value="HTH_GNTR"/>
    <property type="match status" value="1"/>
</dbReference>